<keyword evidence="2" id="KW-0862">Zinc</keyword>
<keyword evidence="4" id="KW-0804">Transcription</keyword>
<keyword evidence="1" id="KW-0479">Metal-binding</keyword>
<evidence type="ECO:0000313" key="6">
    <source>
        <dbReference type="EMBL" id="KAH7110289.1"/>
    </source>
</evidence>
<evidence type="ECO:0000256" key="5">
    <source>
        <dbReference type="ARBA" id="ARBA00023242"/>
    </source>
</evidence>
<dbReference type="AlphaFoldDB" id="A0A9P9D0B7"/>
<organism evidence="6 7">
    <name type="scientific">Dendryphion nanum</name>
    <dbReference type="NCBI Taxonomy" id="256645"/>
    <lineage>
        <taxon>Eukaryota</taxon>
        <taxon>Fungi</taxon>
        <taxon>Dikarya</taxon>
        <taxon>Ascomycota</taxon>
        <taxon>Pezizomycotina</taxon>
        <taxon>Dothideomycetes</taxon>
        <taxon>Pleosporomycetidae</taxon>
        <taxon>Pleosporales</taxon>
        <taxon>Torulaceae</taxon>
        <taxon>Dendryphion</taxon>
    </lineage>
</organism>
<accession>A0A9P9D0B7</accession>
<evidence type="ECO:0000256" key="1">
    <source>
        <dbReference type="ARBA" id="ARBA00022723"/>
    </source>
</evidence>
<dbReference type="Proteomes" id="UP000700596">
    <property type="component" value="Unassembled WGS sequence"/>
</dbReference>
<keyword evidence="5" id="KW-0539">Nucleus</keyword>
<gene>
    <name evidence="6" type="ORF">B0J11DRAFT_544359</name>
</gene>
<evidence type="ECO:0000313" key="7">
    <source>
        <dbReference type="Proteomes" id="UP000700596"/>
    </source>
</evidence>
<dbReference type="PANTHER" id="PTHR47660:SF3">
    <property type="entry name" value="FINGER DOMAIN PROTEIN, PUTATIVE (AFU_ORTHOLOGUE AFUA_4G03310)-RELATED"/>
    <property type="match status" value="1"/>
</dbReference>
<dbReference type="EMBL" id="JAGMWT010000028">
    <property type="protein sequence ID" value="KAH7110289.1"/>
    <property type="molecule type" value="Genomic_DNA"/>
</dbReference>
<dbReference type="PANTHER" id="PTHR47660">
    <property type="entry name" value="TRANSCRIPTION FACTOR WITH C2H2 AND ZN(2)-CYS(6) DNA BINDING DOMAIN (EUROFUNG)-RELATED-RELATED"/>
    <property type="match status" value="1"/>
</dbReference>
<keyword evidence="3" id="KW-0805">Transcription regulation</keyword>
<proteinExistence type="predicted"/>
<sequence>MRENWNVIPTPQLSMWRPPRMITLRNLSHERASISSQLIMQIIGSFPLMMLRPETLPPFIHPKMVQFQTAPAGVRSNGILNTCIALCRMFTSRTLGSSELLWWSVRMETDRLLINAPDASEQDLLETVQALVIYIIMKYLGGDLDKHEFDIQLLHALKICGNRLADHSPYSDIVHSAMSGESNDFYRWMYMESKRRTLLMARILNIPIDLDYCIVCAPFEGFVLFPLPAKKVLWDATSTGQWQTDIRGEYQKRETYGVATSGKLIKMYCHVDSVKADEVDWKAWVGTTDSLGTLTMVAASLLQ</sequence>
<name>A0A9P9D0B7_9PLEO</name>
<reference evidence="6" key="1">
    <citation type="journal article" date="2021" name="Nat. Commun.">
        <title>Genetic determinants of endophytism in the Arabidopsis root mycobiome.</title>
        <authorList>
            <person name="Mesny F."/>
            <person name="Miyauchi S."/>
            <person name="Thiergart T."/>
            <person name="Pickel B."/>
            <person name="Atanasova L."/>
            <person name="Karlsson M."/>
            <person name="Huettel B."/>
            <person name="Barry K.W."/>
            <person name="Haridas S."/>
            <person name="Chen C."/>
            <person name="Bauer D."/>
            <person name="Andreopoulos W."/>
            <person name="Pangilinan J."/>
            <person name="LaButti K."/>
            <person name="Riley R."/>
            <person name="Lipzen A."/>
            <person name="Clum A."/>
            <person name="Drula E."/>
            <person name="Henrissat B."/>
            <person name="Kohler A."/>
            <person name="Grigoriev I.V."/>
            <person name="Martin F.M."/>
            <person name="Hacquard S."/>
        </authorList>
    </citation>
    <scope>NUCLEOTIDE SEQUENCE</scope>
    <source>
        <strain evidence="6">MPI-CAGE-CH-0243</strain>
    </source>
</reference>
<protein>
    <submittedName>
        <fullName evidence="6">Uncharacterized protein</fullName>
    </submittedName>
</protein>
<evidence type="ECO:0000256" key="3">
    <source>
        <dbReference type="ARBA" id="ARBA00023015"/>
    </source>
</evidence>
<comment type="caution">
    <text evidence="6">The sequence shown here is derived from an EMBL/GenBank/DDBJ whole genome shotgun (WGS) entry which is preliminary data.</text>
</comment>
<keyword evidence="7" id="KW-1185">Reference proteome</keyword>
<evidence type="ECO:0000256" key="2">
    <source>
        <dbReference type="ARBA" id="ARBA00022833"/>
    </source>
</evidence>
<dbReference type="GO" id="GO:0046872">
    <property type="term" value="F:metal ion binding"/>
    <property type="evidence" value="ECO:0007669"/>
    <property type="project" value="UniProtKB-KW"/>
</dbReference>
<dbReference type="OrthoDB" id="5423818at2759"/>
<evidence type="ECO:0000256" key="4">
    <source>
        <dbReference type="ARBA" id="ARBA00023163"/>
    </source>
</evidence>